<dbReference type="EMBL" id="CM009303">
    <property type="protein sequence ID" value="RQO99740.1"/>
    <property type="molecule type" value="Genomic_DNA"/>
</dbReference>
<proteinExistence type="predicted"/>
<accession>A0A3N7G188</accession>
<dbReference type="InParanoid" id="A0A3N7G188"/>
<organism evidence="1 2">
    <name type="scientific">Populus trichocarpa</name>
    <name type="common">Western balsam poplar</name>
    <name type="synonym">Populus balsamifera subsp. trichocarpa</name>
    <dbReference type="NCBI Taxonomy" id="3694"/>
    <lineage>
        <taxon>Eukaryota</taxon>
        <taxon>Viridiplantae</taxon>
        <taxon>Streptophyta</taxon>
        <taxon>Embryophyta</taxon>
        <taxon>Tracheophyta</taxon>
        <taxon>Spermatophyta</taxon>
        <taxon>Magnoliopsida</taxon>
        <taxon>eudicotyledons</taxon>
        <taxon>Gunneridae</taxon>
        <taxon>Pentapetalae</taxon>
        <taxon>rosids</taxon>
        <taxon>fabids</taxon>
        <taxon>Malpighiales</taxon>
        <taxon>Salicaceae</taxon>
        <taxon>Saliceae</taxon>
        <taxon>Populus</taxon>
    </lineage>
</organism>
<keyword evidence="2" id="KW-1185">Reference proteome</keyword>
<dbReference type="AlphaFoldDB" id="A0A3N7G188"/>
<gene>
    <name evidence="1" type="ORF">POPTR_014G050150</name>
</gene>
<dbReference type="Proteomes" id="UP000006729">
    <property type="component" value="Chromosome 14"/>
</dbReference>
<reference evidence="1 2" key="1">
    <citation type="journal article" date="2006" name="Science">
        <title>The genome of black cottonwood, Populus trichocarpa (Torr. &amp; Gray).</title>
        <authorList>
            <person name="Tuskan G.A."/>
            <person name="Difazio S."/>
            <person name="Jansson S."/>
            <person name="Bohlmann J."/>
            <person name="Grigoriev I."/>
            <person name="Hellsten U."/>
            <person name="Putnam N."/>
            <person name="Ralph S."/>
            <person name="Rombauts S."/>
            <person name="Salamov A."/>
            <person name="Schein J."/>
            <person name="Sterck L."/>
            <person name="Aerts A."/>
            <person name="Bhalerao R.R."/>
            <person name="Bhalerao R.P."/>
            <person name="Blaudez D."/>
            <person name="Boerjan W."/>
            <person name="Brun A."/>
            <person name="Brunner A."/>
            <person name="Busov V."/>
            <person name="Campbell M."/>
            <person name="Carlson J."/>
            <person name="Chalot M."/>
            <person name="Chapman J."/>
            <person name="Chen G.L."/>
            <person name="Cooper D."/>
            <person name="Coutinho P.M."/>
            <person name="Couturier J."/>
            <person name="Covert S."/>
            <person name="Cronk Q."/>
            <person name="Cunningham R."/>
            <person name="Davis J."/>
            <person name="Degroeve S."/>
            <person name="Dejardin A."/>
            <person name="Depamphilis C."/>
            <person name="Detter J."/>
            <person name="Dirks B."/>
            <person name="Dubchak I."/>
            <person name="Duplessis S."/>
            <person name="Ehlting J."/>
            <person name="Ellis B."/>
            <person name="Gendler K."/>
            <person name="Goodstein D."/>
            <person name="Gribskov M."/>
            <person name="Grimwood J."/>
            <person name="Groover A."/>
            <person name="Gunter L."/>
            <person name="Hamberger B."/>
            <person name="Heinze B."/>
            <person name="Helariutta Y."/>
            <person name="Henrissat B."/>
            <person name="Holligan D."/>
            <person name="Holt R."/>
            <person name="Huang W."/>
            <person name="Islam-Faridi N."/>
            <person name="Jones S."/>
            <person name="Jones-Rhoades M."/>
            <person name="Jorgensen R."/>
            <person name="Joshi C."/>
            <person name="Kangasjarvi J."/>
            <person name="Karlsson J."/>
            <person name="Kelleher C."/>
            <person name="Kirkpatrick R."/>
            <person name="Kirst M."/>
            <person name="Kohler A."/>
            <person name="Kalluri U."/>
            <person name="Larimer F."/>
            <person name="Leebens-Mack J."/>
            <person name="Leple J.C."/>
            <person name="Locascio P."/>
            <person name="Lou Y."/>
            <person name="Lucas S."/>
            <person name="Martin F."/>
            <person name="Montanini B."/>
            <person name="Napoli C."/>
            <person name="Nelson D.R."/>
            <person name="Nelson C."/>
            <person name="Nieminen K."/>
            <person name="Nilsson O."/>
            <person name="Pereda V."/>
            <person name="Peter G."/>
            <person name="Philippe R."/>
            <person name="Pilate G."/>
            <person name="Poliakov A."/>
            <person name="Razumovskaya J."/>
            <person name="Richardson P."/>
            <person name="Rinaldi C."/>
            <person name="Ritland K."/>
            <person name="Rouze P."/>
            <person name="Ryaboy D."/>
            <person name="Schmutz J."/>
            <person name="Schrader J."/>
            <person name="Segerman B."/>
            <person name="Shin H."/>
            <person name="Siddiqui A."/>
            <person name="Sterky F."/>
            <person name="Terry A."/>
            <person name="Tsai C.J."/>
            <person name="Uberbacher E."/>
            <person name="Unneberg P."/>
            <person name="Vahala J."/>
            <person name="Wall K."/>
            <person name="Wessler S."/>
            <person name="Yang G."/>
            <person name="Yin T."/>
            <person name="Douglas C."/>
            <person name="Marra M."/>
            <person name="Sandberg G."/>
            <person name="Van de Peer Y."/>
            <person name="Rokhsar D."/>
        </authorList>
    </citation>
    <scope>NUCLEOTIDE SEQUENCE [LARGE SCALE GENOMIC DNA]</scope>
    <source>
        <strain evidence="2">cv. Nisqually</strain>
    </source>
</reference>
<sequence length="50" mass="6044">MDPPMEFCLIFRQHLTDGMTRWKWFLLQIMADLKIPMGLENGWTFISDLR</sequence>
<evidence type="ECO:0000313" key="1">
    <source>
        <dbReference type="EMBL" id="RQO99740.1"/>
    </source>
</evidence>
<protein>
    <submittedName>
        <fullName evidence="1">Uncharacterized protein</fullName>
    </submittedName>
</protein>
<name>A0A3N7G188_POPTR</name>
<evidence type="ECO:0000313" key="2">
    <source>
        <dbReference type="Proteomes" id="UP000006729"/>
    </source>
</evidence>